<proteinExistence type="predicted"/>
<sequence length="31" mass="3435">MYAKYIRTSNPADAFSAKTALLFDIDTLLSP</sequence>
<evidence type="ECO:0000313" key="2">
    <source>
        <dbReference type="Proteomes" id="UP000004906"/>
    </source>
</evidence>
<comment type="caution">
    <text evidence="1">The sequence shown here is derived from an EMBL/GenBank/DDBJ whole genome shotgun (WGS) entry which is preliminary data.</text>
</comment>
<dbReference type="AlphaFoldDB" id="A0A6C8GHW0"/>
<dbReference type="EMBL" id="AFCI01001633">
    <property type="protein sequence ID" value="EHC31148.1"/>
    <property type="molecule type" value="Genomic_DNA"/>
</dbReference>
<gene>
    <name evidence="1" type="ORF">LTSEADE_4894</name>
</gene>
<dbReference type="Proteomes" id="UP000004906">
    <property type="component" value="Unassembled WGS sequence"/>
</dbReference>
<name>A0A6C8GHW0_SALET</name>
<protein>
    <submittedName>
        <fullName evidence="1">Uncharacterized protein</fullName>
    </submittedName>
</protein>
<organism evidence="1 2">
    <name type="scientific">Salmonella enterica subsp. enterica serovar Adelaide str. A4-669</name>
    <dbReference type="NCBI Taxonomy" id="913063"/>
    <lineage>
        <taxon>Bacteria</taxon>
        <taxon>Pseudomonadati</taxon>
        <taxon>Pseudomonadota</taxon>
        <taxon>Gammaproteobacteria</taxon>
        <taxon>Enterobacterales</taxon>
        <taxon>Enterobacteriaceae</taxon>
        <taxon>Salmonella</taxon>
    </lineage>
</organism>
<accession>A0A6C8GHW0</accession>
<reference evidence="1 2" key="1">
    <citation type="journal article" date="2011" name="BMC Genomics">
        <title>Genome sequencing reveals diversification of virulence factor content and possible host adaptation in distinct subpopulations of Salmonella enterica.</title>
        <authorList>
            <person name="den Bakker H.C."/>
            <person name="Moreno Switt A.I."/>
            <person name="Govoni G."/>
            <person name="Cummings C.A."/>
            <person name="Ranieri M.L."/>
            <person name="Degoricija L."/>
            <person name="Hoelzer K."/>
            <person name="Rodriguez-Rivera L.D."/>
            <person name="Brown S."/>
            <person name="Bolchacova E."/>
            <person name="Furtado M.R."/>
            <person name="Wiedmann M."/>
        </authorList>
    </citation>
    <scope>NUCLEOTIDE SEQUENCE [LARGE SCALE GENOMIC DNA]</scope>
    <source>
        <strain evidence="1 2">A4-669</strain>
    </source>
</reference>
<evidence type="ECO:0000313" key="1">
    <source>
        <dbReference type="EMBL" id="EHC31148.1"/>
    </source>
</evidence>
<feature type="non-terminal residue" evidence="1">
    <location>
        <position position="31"/>
    </location>
</feature>